<reference evidence="2" key="1">
    <citation type="submission" date="2019-08" db="EMBL/GenBank/DDBJ databases">
        <authorList>
            <person name="Kucharzyk K."/>
            <person name="Murdoch R.W."/>
            <person name="Higgins S."/>
            <person name="Loffler F."/>
        </authorList>
    </citation>
    <scope>NUCLEOTIDE SEQUENCE</scope>
</reference>
<protein>
    <recommendedName>
        <fullName evidence="1">Phage tail collar domain-containing protein</fullName>
    </recommendedName>
</protein>
<feature type="domain" description="Phage tail collar" evidence="1">
    <location>
        <begin position="241"/>
        <end position="297"/>
    </location>
</feature>
<gene>
    <name evidence="2" type="ORF">SDC9_31332</name>
</gene>
<dbReference type="EMBL" id="VSSQ01000204">
    <property type="protein sequence ID" value="MPL85364.1"/>
    <property type="molecule type" value="Genomic_DNA"/>
</dbReference>
<dbReference type="Pfam" id="PF07484">
    <property type="entry name" value="Collar"/>
    <property type="match status" value="1"/>
</dbReference>
<proteinExistence type="predicted"/>
<evidence type="ECO:0000259" key="1">
    <source>
        <dbReference type="Pfam" id="PF07484"/>
    </source>
</evidence>
<dbReference type="InterPro" id="IPR011083">
    <property type="entry name" value="Phage_tail_collar_dom"/>
</dbReference>
<accession>A0A644V2B8</accession>
<organism evidence="2">
    <name type="scientific">bioreactor metagenome</name>
    <dbReference type="NCBI Taxonomy" id="1076179"/>
    <lineage>
        <taxon>unclassified sequences</taxon>
        <taxon>metagenomes</taxon>
        <taxon>ecological metagenomes</taxon>
    </lineage>
</organism>
<dbReference type="SUPFAM" id="SSF88874">
    <property type="entry name" value="Receptor-binding domain of short tail fibre protein gp12"/>
    <property type="match status" value="1"/>
</dbReference>
<name>A0A644V2B8_9ZZZZ</name>
<comment type="caution">
    <text evidence="2">The sequence shown here is derived from an EMBL/GenBank/DDBJ whole genome shotgun (WGS) entry which is preliminary data.</text>
</comment>
<evidence type="ECO:0000313" key="2">
    <source>
        <dbReference type="EMBL" id="MPL85364.1"/>
    </source>
</evidence>
<dbReference type="Gene3D" id="3.90.1340.10">
    <property type="entry name" value="Phage tail collar domain"/>
    <property type="match status" value="1"/>
</dbReference>
<dbReference type="AlphaFoldDB" id="A0A644V2B8"/>
<sequence>MRKTILLFSTMLIAAASWAQAPQKMSYQAGIRNSSDHVVANSAVSVKISILQGSATANPMYTETHTPTTDANGLISLEIGGGTVVNGSMSGIDWAAGPFFVKTETDPTGGTDYSITGVSQLLSVPYAFYAENTKPLTETDPVYATSPAAGISDDDKTHWNEAYGWGNHTTQSYLKSPEYKRTGDLLSYDGTNWVSRRLGLTMGNAGYSQPVSIMQPYLALNYCIALSGIYPSRDSMEPFVGEIELFAFNFAPRDYAACDGQLMSIQQNTALFSLIGTTYGGNGQTTFALPDLRGRAPIHKGQGPGLSNRAMGEQGGIESVTLTISQMPAHSHTPNIIYE</sequence>
<dbReference type="InterPro" id="IPR037053">
    <property type="entry name" value="Phage_tail_collar_dom_sf"/>
</dbReference>